<sequence length="69" mass="7448">MRSTNVGGQVHHMPANSINGMSHSKGPSIWMETADHQITASHGWQGSDGAVYRAQQEDLISRGKFGDAI</sequence>
<name>A0A9X3HM15_9FLAO</name>
<feature type="region of interest" description="Disordered" evidence="1">
    <location>
        <begin position="1"/>
        <end position="28"/>
    </location>
</feature>
<reference evidence="2" key="1">
    <citation type="submission" date="2022-10" db="EMBL/GenBank/DDBJ databases">
        <title>Two novel species of Flavobacterium.</title>
        <authorList>
            <person name="Liu Q."/>
            <person name="Xin Y.-H."/>
        </authorList>
    </citation>
    <scope>NUCLEOTIDE SEQUENCE</scope>
    <source>
        <strain evidence="2">LS1R47</strain>
    </source>
</reference>
<dbReference type="RefSeq" id="WP_264288061.1">
    <property type="nucleotide sequence ID" value="NZ_JAOZEV010000014.1"/>
</dbReference>
<evidence type="ECO:0000313" key="3">
    <source>
        <dbReference type="Proteomes" id="UP001151133"/>
    </source>
</evidence>
<gene>
    <name evidence="2" type="ORF">OIU80_16380</name>
</gene>
<evidence type="ECO:0000313" key="2">
    <source>
        <dbReference type="EMBL" id="MCV9933862.1"/>
    </source>
</evidence>
<dbReference type="EMBL" id="JAOZEV010000014">
    <property type="protein sequence ID" value="MCV9933862.1"/>
    <property type="molecule type" value="Genomic_DNA"/>
</dbReference>
<dbReference type="Proteomes" id="UP001151133">
    <property type="component" value="Unassembled WGS sequence"/>
</dbReference>
<keyword evidence="3" id="KW-1185">Reference proteome</keyword>
<proteinExistence type="predicted"/>
<organism evidence="2 3">
    <name type="scientific">Flavobacterium frigoritolerans</name>
    <dbReference type="NCBI Taxonomy" id="2987686"/>
    <lineage>
        <taxon>Bacteria</taxon>
        <taxon>Pseudomonadati</taxon>
        <taxon>Bacteroidota</taxon>
        <taxon>Flavobacteriia</taxon>
        <taxon>Flavobacteriales</taxon>
        <taxon>Flavobacteriaceae</taxon>
        <taxon>Flavobacterium</taxon>
    </lineage>
</organism>
<protein>
    <submittedName>
        <fullName evidence="2">Uncharacterized protein</fullName>
    </submittedName>
</protein>
<accession>A0A9X3HM15</accession>
<dbReference type="AlphaFoldDB" id="A0A9X3HM15"/>
<comment type="caution">
    <text evidence="2">The sequence shown here is derived from an EMBL/GenBank/DDBJ whole genome shotgun (WGS) entry which is preliminary data.</text>
</comment>
<evidence type="ECO:0000256" key="1">
    <source>
        <dbReference type="SAM" id="MobiDB-lite"/>
    </source>
</evidence>